<dbReference type="Gene3D" id="3.40.605.10">
    <property type="entry name" value="Aldehyde Dehydrogenase, Chain A, domain 1"/>
    <property type="match status" value="1"/>
</dbReference>
<dbReference type="GO" id="GO:0008774">
    <property type="term" value="F:acetaldehyde dehydrogenase (acetylating) activity"/>
    <property type="evidence" value="ECO:0007669"/>
    <property type="project" value="UniProtKB-EC"/>
</dbReference>
<evidence type="ECO:0000313" key="2">
    <source>
        <dbReference type="EMBL" id="CCQ48992.1"/>
    </source>
</evidence>
<dbReference type="EC" id="1.1.1.1" evidence="2"/>
<comment type="caution">
    <text evidence="2">The sequence shown here is derived from an EMBL/GenBank/DDBJ whole genome shotgun (WGS) entry which is preliminary data.</text>
</comment>
<evidence type="ECO:0000256" key="1">
    <source>
        <dbReference type="ARBA" id="ARBA00023002"/>
    </source>
</evidence>
<reference evidence="2 3" key="1">
    <citation type="submission" date="2013-01" db="EMBL/GenBank/DDBJ databases">
        <authorList>
            <person name="Bench S."/>
        </authorList>
    </citation>
    <scope>NUCLEOTIDE SEQUENCE [LARGE SCALE GENOMIC DNA]</scope>
    <source>
        <strain evidence="2 3">WH 8502</strain>
    </source>
</reference>
<name>T2I895_CROWT</name>
<evidence type="ECO:0000313" key="3">
    <source>
        <dbReference type="Proteomes" id="UP000018348"/>
    </source>
</evidence>
<proteinExistence type="predicted"/>
<organism evidence="2 3">
    <name type="scientific">Crocosphaera watsonii WH 8502</name>
    <dbReference type="NCBI Taxonomy" id="423474"/>
    <lineage>
        <taxon>Bacteria</taxon>
        <taxon>Bacillati</taxon>
        <taxon>Cyanobacteriota</taxon>
        <taxon>Cyanophyceae</taxon>
        <taxon>Oscillatoriophycideae</taxon>
        <taxon>Chroococcales</taxon>
        <taxon>Aphanothecaceae</taxon>
        <taxon>Crocosphaera</taxon>
    </lineage>
</organism>
<dbReference type="AlphaFoldDB" id="T2I895"/>
<dbReference type="InterPro" id="IPR016162">
    <property type="entry name" value="Ald_DH_N"/>
</dbReference>
<reference evidence="2 3" key="2">
    <citation type="submission" date="2013-09" db="EMBL/GenBank/DDBJ databases">
        <title>Whole genome comparison of six Crocosphaera watsonii strains with differing phenotypes.</title>
        <authorList>
            <person name="Bench S.R."/>
            <person name="Heller P."/>
            <person name="Frank I."/>
            <person name="Arciniega M."/>
            <person name="Shilova I.N."/>
            <person name="Zehr J.P."/>
        </authorList>
    </citation>
    <scope>NUCLEOTIDE SEQUENCE [LARGE SCALE GENOMIC DNA]</scope>
    <source>
        <strain evidence="2 3">WH 8502</strain>
    </source>
</reference>
<dbReference type="GO" id="GO:0004022">
    <property type="term" value="F:alcohol dehydrogenase (NAD+) activity"/>
    <property type="evidence" value="ECO:0007669"/>
    <property type="project" value="UniProtKB-EC"/>
</dbReference>
<dbReference type="EC" id="1.2.1.10" evidence="2"/>
<keyword evidence="1 2" id="KW-0560">Oxidoreductase</keyword>
<dbReference type="SUPFAM" id="SSF53720">
    <property type="entry name" value="ALDH-like"/>
    <property type="match status" value="1"/>
</dbReference>
<dbReference type="EMBL" id="CAQK01000049">
    <property type="protein sequence ID" value="CCQ48992.1"/>
    <property type="molecule type" value="Genomic_DNA"/>
</dbReference>
<protein>
    <submittedName>
        <fullName evidence="2">Alcohol dehydrogenase Acetaldehyde dehydrogenase</fullName>
        <ecNumber evidence="2">1.1.1.1</ecNumber>
        <ecNumber evidence="2">1.2.1.10</ecNumber>
    </submittedName>
</protein>
<accession>T2I895</accession>
<sequence length="94" mass="10626">MIVNNLESLKELIEKVKASQEKYATFSQEQVDKVFKKASIAANSARIQLAKMVVKETGMGIVEDKVLKNHFASEIVYNKYRDSKSCVVIELDES</sequence>
<dbReference type="Proteomes" id="UP000018348">
    <property type="component" value="Unassembled WGS sequence"/>
</dbReference>
<gene>
    <name evidence="2" type="ORF">CWATWH8502_262</name>
</gene>
<dbReference type="InterPro" id="IPR016161">
    <property type="entry name" value="Ald_DH/histidinol_DH"/>
</dbReference>